<dbReference type="Proteomes" id="UP000220246">
    <property type="component" value="Unassembled WGS sequence"/>
</dbReference>
<protein>
    <recommendedName>
        <fullName evidence="3">Lipoprotein</fullName>
    </recommendedName>
</protein>
<dbReference type="OrthoDB" id="6957369at2"/>
<evidence type="ECO:0000313" key="1">
    <source>
        <dbReference type="EMBL" id="PEH90264.1"/>
    </source>
</evidence>
<organism evidence="1 2">
    <name type="scientific">Comamonas terrigena</name>
    <dbReference type="NCBI Taxonomy" id="32013"/>
    <lineage>
        <taxon>Bacteria</taxon>
        <taxon>Pseudomonadati</taxon>
        <taxon>Pseudomonadota</taxon>
        <taxon>Betaproteobacteria</taxon>
        <taxon>Burkholderiales</taxon>
        <taxon>Comamonadaceae</taxon>
        <taxon>Comamonas</taxon>
    </lineage>
</organism>
<keyword evidence="2" id="KW-1185">Reference proteome</keyword>
<gene>
    <name evidence="1" type="ORF">CRM82_18225</name>
</gene>
<dbReference type="GeneID" id="80802565"/>
<proteinExistence type="predicted"/>
<dbReference type="AlphaFoldDB" id="A0A2A7UYE2"/>
<dbReference type="PROSITE" id="PS51257">
    <property type="entry name" value="PROKAR_LIPOPROTEIN"/>
    <property type="match status" value="1"/>
</dbReference>
<sequence>MRFLQASAVAVGAVLLAGCGNIQTVKSFSTTYKEPDGGERARVRVVSDGMVRAVPRSSCVDWRLPDAGVMVASLKGFADQNDRSLGMPDAPLHVVPKEIPTVVAEFYVPANQPLTLVYLSNGHISGGKRYQCSVNKTVTLQANTDYEASFINSQNKCLSVVTRLTQQAPAKVSDVMVPLTEAPLCRKSDLL</sequence>
<dbReference type="RefSeq" id="WP_066534088.1">
    <property type="nucleotide sequence ID" value="NZ_PDEA01000001.1"/>
</dbReference>
<name>A0A2A7UYE2_COMTR</name>
<dbReference type="EMBL" id="PDEA01000001">
    <property type="protein sequence ID" value="PEH90264.1"/>
    <property type="molecule type" value="Genomic_DNA"/>
</dbReference>
<accession>A0A2A7UYE2</accession>
<evidence type="ECO:0008006" key="3">
    <source>
        <dbReference type="Google" id="ProtNLM"/>
    </source>
</evidence>
<reference evidence="2" key="1">
    <citation type="submission" date="2017-09" db="EMBL/GenBank/DDBJ databases">
        <title>FDA dAtabase for Regulatory Grade micrObial Sequences (FDA-ARGOS): Supporting development and validation of Infectious Disease Dx tests.</title>
        <authorList>
            <person name="Minogue T."/>
            <person name="Wolcott M."/>
            <person name="Wasieloski L."/>
            <person name="Aguilar W."/>
            <person name="Moore D."/>
            <person name="Tallon L."/>
            <person name="Sadzewicz L."/>
            <person name="Ott S."/>
            <person name="Zhao X."/>
            <person name="Nagaraj S."/>
            <person name="Vavikolanu K."/>
            <person name="Aluvathingal J."/>
            <person name="Nadendla S."/>
            <person name="Sichtig H."/>
        </authorList>
    </citation>
    <scope>NUCLEOTIDE SEQUENCE [LARGE SCALE GENOMIC DNA]</scope>
    <source>
        <strain evidence="2">FDAARGOS_394</strain>
    </source>
</reference>
<comment type="caution">
    <text evidence="1">The sequence shown here is derived from an EMBL/GenBank/DDBJ whole genome shotgun (WGS) entry which is preliminary data.</text>
</comment>
<evidence type="ECO:0000313" key="2">
    <source>
        <dbReference type="Proteomes" id="UP000220246"/>
    </source>
</evidence>